<accession>A0ABC9SGY8</accession>
<reference evidence="1 2" key="1">
    <citation type="submission" date="2013-01" db="EMBL/GenBank/DDBJ databases">
        <authorList>
            <person name="Harkins D.M."/>
            <person name="Durkin A.S."/>
            <person name="Brinkac L.M."/>
            <person name="Haft D.H."/>
            <person name="Selengut J.D."/>
            <person name="Sanka R."/>
            <person name="DePew J."/>
            <person name="Purushe J."/>
            <person name="Hartskeerl R.A."/>
            <person name="Ahmed A."/>
            <person name="van der Linden H."/>
            <person name="Goris M.G.A."/>
            <person name="Vinetz J.M."/>
            <person name="Sutton G.G."/>
            <person name="Nierman W.C."/>
            <person name="Fouts D.E."/>
        </authorList>
    </citation>
    <scope>NUCLEOTIDE SEQUENCE [LARGE SCALE GENOMIC DNA]</scope>
    <source>
        <strain evidence="1 2">Brem 328</strain>
    </source>
</reference>
<proteinExistence type="predicted"/>
<dbReference type="Gene3D" id="3.60.15.10">
    <property type="entry name" value="Ribonuclease Z/Hydroxyacylglutathione hydrolase-like"/>
    <property type="match status" value="1"/>
</dbReference>
<sequence length="114" mass="12766">MEVLRPALSFQESQEASPFRTLDFFGDQSLLIFHMEGHTKGSLAFLVQSSSGYQLVLGDSCHTSWGWENDVTPGDFTEDQEKNRISLDFLKNLASKLPEVQVHPGHQSIIVNSN</sequence>
<gene>
    <name evidence="1" type="ORF">LEP1GSC056_2545</name>
</gene>
<dbReference type="SUPFAM" id="SSF56281">
    <property type="entry name" value="Metallo-hydrolase/oxidoreductase"/>
    <property type="match status" value="1"/>
</dbReference>
<dbReference type="EMBL" id="AHMS02000031">
    <property type="protein sequence ID" value="EMN16981.1"/>
    <property type="molecule type" value="Genomic_DNA"/>
</dbReference>
<dbReference type="AlphaFoldDB" id="A0ABC9SGY8"/>
<evidence type="ECO:0000313" key="1">
    <source>
        <dbReference type="EMBL" id="EMN16981.1"/>
    </source>
</evidence>
<organism evidence="1 2">
    <name type="scientific">Leptospira borgpetersenii str. Brem 328</name>
    <dbReference type="NCBI Taxonomy" id="1049780"/>
    <lineage>
        <taxon>Bacteria</taxon>
        <taxon>Pseudomonadati</taxon>
        <taxon>Spirochaetota</taxon>
        <taxon>Spirochaetia</taxon>
        <taxon>Leptospirales</taxon>
        <taxon>Leptospiraceae</taxon>
        <taxon>Leptospira</taxon>
    </lineage>
</organism>
<dbReference type="Proteomes" id="UP000012166">
    <property type="component" value="Unassembled WGS sequence"/>
</dbReference>
<dbReference type="InterPro" id="IPR036866">
    <property type="entry name" value="RibonucZ/Hydroxyglut_hydro"/>
</dbReference>
<evidence type="ECO:0008006" key="3">
    <source>
        <dbReference type="Google" id="ProtNLM"/>
    </source>
</evidence>
<evidence type="ECO:0000313" key="2">
    <source>
        <dbReference type="Proteomes" id="UP000012166"/>
    </source>
</evidence>
<name>A0ABC9SGY8_LEPBO</name>
<protein>
    <recommendedName>
        <fullName evidence="3">Metallo-beta-lactamase domain protein</fullName>
    </recommendedName>
</protein>
<comment type="caution">
    <text evidence="1">The sequence shown here is derived from an EMBL/GenBank/DDBJ whole genome shotgun (WGS) entry which is preliminary data.</text>
</comment>